<feature type="compositionally biased region" description="Low complexity" evidence="2">
    <location>
        <begin position="518"/>
        <end position="532"/>
    </location>
</feature>
<evidence type="ECO:0000256" key="1">
    <source>
        <dbReference type="SAM" id="Coils"/>
    </source>
</evidence>
<evidence type="ECO:0000313" key="3">
    <source>
        <dbReference type="EMBL" id="EPY15590.1"/>
    </source>
</evidence>
<name>S9UYK5_9TRYP</name>
<feature type="compositionally biased region" description="Basic and acidic residues" evidence="2">
    <location>
        <begin position="428"/>
        <end position="437"/>
    </location>
</feature>
<feature type="compositionally biased region" description="Basic and acidic residues" evidence="2">
    <location>
        <begin position="476"/>
        <end position="485"/>
    </location>
</feature>
<protein>
    <submittedName>
        <fullName evidence="3">Flagellar hook-length control protein</fullName>
    </submittedName>
</protein>
<dbReference type="EMBL" id="ATMH01011936">
    <property type="protein sequence ID" value="EPY15590.1"/>
    <property type="molecule type" value="Genomic_DNA"/>
</dbReference>
<feature type="compositionally biased region" description="Polar residues" evidence="2">
    <location>
        <begin position="408"/>
        <end position="425"/>
    </location>
</feature>
<feature type="region of interest" description="Disordered" evidence="2">
    <location>
        <begin position="501"/>
        <end position="532"/>
    </location>
</feature>
<organism evidence="3 4">
    <name type="scientific">Strigomonas culicis</name>
    <dbReference type="NCBI Taxonomy" id="28005"/>
    <lineage>
        <taxon>Eukaryota</taxon>
        <taxon>Discoba</taxon>
        <taxon>Euglenozoa</taxon>
        <taxon>Kinetoplastea</taxon>
        <taxon>Metakinetoplastina</taxon>
        <taxon>Trypanosomatida</taxon>
        <taxon>Trypanosomatidae</taxon>
        <taxon>Strigomonadinae</taxon>
        <taxon>Strigomonas</taxon>
    </lineage>
</organism>
<keyword evidence="3" id="KW-0966">Cell projection</keyword>
<reference evidence="3 4" key="1">
    <citation type="journal article" date="2013" name="PLoS ONE">
        <title>Predicting the Proteins of Angomonas deanei, Strigomonas culicis and Their Respective Endosymbionts Reveals New Aspects of the Trypanosomatidae Family.</title>
        <authorList>
            <person name="Motta M.C."/>
            <person name="Martins A.C."/>
            <person name="de Souza S.S."/>
            <person name="Catta-Preta C.M."/>
            <person name="Silva R."/>
            <person name="Klein C.C."/>
            <person name="de Almeida L.G."/>
            <person name="de Lima Cunha O."/>
            <person name="Ciapina L.P."/>
            <person name="Brocchi M."/>
            <person name="Colabardini A.C."/>
            <person name="de Araujo Lima B."/>
            <person name="Machado C.R."/>
            <person name="de Almeida Soares C.M."/>
            <person name="Probst C.M."/>
            <person name="de Menezes C.B."/>
            <person name="Thompson C.E."/>
            <person name="Bartholomeu D.C."/>
            <person name="Gradia D.F."/>
            <person name="Pavoni D.P."/>
            <person name="Grisard E.C."/>
            <person name="Fantinatti-Garboggini F."/>
            <person name="Marchini F.K."/>
            <person name="Rodrigues-Luiz G.F."/>
            <person name="Wagner G."/>
            <person name="Goldman G.H."/>
            <person name="Fietto J.L."/>
            <person name="Elias M.C."/>
            <person name="Goldman M.H."/>
            <person name="Sagot M.F."/>
            <person name="Pereira M."/>
            <person name="Stoco P.H."/>
            <person name="de Mendonca-Neto R.P."/>
            <person name="Teixeira S.M."/>
            <person name="Maciel T.E."/>
            <person name="de Oliveira Mendes T.A."/>
            <person name="Urmenyi T.P."/>
            <person name="de Souza W."/>
            <person name="Schenkman S."/>
            <person name="de Vasconcelos A.T."/>
        </authorList>
    </citation>
    <scope>NUCLEOTIDE SEQUENCE [LARGE SCALE GENOMIC DNA]</scope>
</reference>
<feature type="region of interest" description="Disordered" evidence="2">
    <location>
        <begin position="408"/>
        <end position="451"/>
    </location>
</feature>
<feature type="region of interest" description="Disordered" evidence="2">
    <location>
        <begin position="584"/>
        <end position="620"/>
    </location>
</feature>
<keyword evidence="4" id="KW-1185">Reference proteome</keyword>
<evidence type="ECO:0000256" key="2">
    <source>
        <dbReference type="SAM" id="MobiDB-lite"/>
    </source>
</evidence>
<gene>
    <name evidence="3" type="ORF">STCU_11907</name>
</gene>
<evidence type="ECO:0000313" key="4">
    <source>
        <dbReference type="Proteomes" id="UP000015354"/>
    </source>
</evidence>
<accession>S9UYK5</accession>
<feature type="compositionally biased region" description="Low complexity" evidence="2">
    <location>
        <begin position="592"/>
        <end position="605"/>
    </location>
</feature>
<feature type="region of interest" description="Disordered" evidence="2">
    <location>
        <begin position="221"/>
        <end position="269"/>
    </location>
</feature>
<dbReference type="Proteomes" id="UP000015354">
    <property type="component" value="Unassembled WGS sequence"/>
</dbReference>
<keyword evidence="1" id="KW-0175">Coiled coil</keyword>
<feature type="region of interest" description="Disordered" evidence="2">
    <location>
        <begin position="466"/>
        <end position="485"/>
    </location>
</feature>
<feature type="coiled-coil region" evidence="1">
    <location>
        <begin position="370"/>
        <end position="405"/>
    </location>
</feature>
<comment type="caution">
    <text evidence="3">The sequence shown here is derived from an EMBL/GenBank/DDBJ whole genome shotgun (WGS) entry which is preliminary data.</text>
</comment>
<proteinExistence type="predicted"/>
<dbReference type="AlphaFoldDB" id="S9UYK5"/>
<keyword evidence="3" id="KW-0969">Cilium</keyword>
<sequence length="620" mass="66361">MSIMPDSISANAEEGVLQISVITGPSATGDSGARRKERLEIDFVFDPLVTTLGVILEDMKGAIEEMGYLLPLQSLTAYLLRVVPSSVCVLLHHDDLFPVKEFYRARMSDIPQVKKELLRQHHAAKIHPEQQRGSRTVLVLSLEELAAAPETAETAASGTPGAPDASAAASLTIVGDLTAANVNTLINNSMTVNSTTCFPNAPNDPVPSAALRAWQATTAVNANGDETPPPNGGPVAGTEGAPEVGGDGERHSHTAPPDRAPSTSAAPQEVPDYVRERLREEAAGGGVAGSAAGAVSVEEKLRQRSEWLRQMRSEAARLRRKTAPMQADVDEVEHFRAALLAQLREEVAQLRRQAQAPPQGAAGDGRAPLRTQQEEALRDTIRRLQQQLAEEKRNEEVLLAQIRQESLSQAATPHQTRAIQITSISDTNRNDTTERTDLPSPPSAHPLASSLPDAVAPVPWEEDALGAQDHAPPADSSKDHGEGRHRTNVVHVDTLQSMVAREQRSAVEEVPPLQTQTLPASAAPADRPSSDLPHIISDDDRRELHRFSERLGQHCAPAAALGDEDRPAHDRATLLRDVRRLRERMSGGRSSAAEAPTAALGATGPHLGAPPANALRSGLV</sequence>
<keyword evidence="3" id="KW-0282">Flagellum</keyword>